<keyword evidence="3 9" id="KW-0489">Methyltransferase</keyword>
<dbReference type="InterPro" id="IPR014776">
    <property type="entry name" value="4pyrrole_Mease_sub2"/>
</dbReference>
<dbReference type="CDD" id="cd11642">
    <property type="entry name" value="SUMT"/>
    <property type="match status" value="1"/>
</dbReference>
<dbReference type="InterPro" id="IPR006366">
    <property type="entry name" value="CobA/CysG_C"/>
</dbReference>
<proteinExistence type="inferred from homology"/>
<dbReference type="Pfam" id="PF00590">
    <property type="entry name" value="TP_methylase"/>
    <property type="match status" value="1"/>
</dbReference>
<dbReference type="InterPro" id="IPR035996">
    <property type="entry name" value="4pyrrol_Methylase_sf"/>
</dbReference>
<dbReference type="Gene3D" id="3.40.1010.10">
    <property type="entry name" value="Cobalt-precorrin-4 Transmethylase, Domain 1"/>
    <property type="match status" value="1"/>
</dbReference>
<dbReference type="GO" id="GO:0032259">
    <property type="term" value="P:methylation"/>
    <property type="evidence" value="ECO:0007669"/>
    <property type="project" value="UniProtKB-KW"/>
</dbReference>
<dbReference type="EMBL" id="JBBPCO010000002">
    <property type="protein sequence ID" value="MEK8088639.1"/>
    <property type="molecule type" value="Genomic_DNA"/>
</dbReference>
<evidence type="ECO:0000256" key="1">
    <source>
        <dbReference type="ARBA" id="ARBA00005879"/>
    </source>
</evidence>
<dbReference type="PANTHER" id="PTHR45790:SF3">
    <property type="entry name" value="S-ADENOSYL-L-METHIONINE-DEPENDENT UROPORPHYRINOGEN III METHYLTRANSFERASE, CHLOROPLASTIC"/>
    <property type="match status" value="1"/>
</dbReference>
<evidence type="ECO:0000256" key="4">
    <source>
        <dbReference type="ARBA" id="ARBA00022679"/>
    </source>
</evidence>
<protein>
    <recommendedName>
        <fullName evidence="2">uroporphyrinogen-III C-methyltransferase</fullName>
        <ecNumber evidence="2">2.1.1.107</ecNumber>
    </recommendedName>
</protein>
<evidence type="ECO:0000256" key="6">
    <source>
        <dbReference type="ARBA" id="ARBA00023244"/>
    </source>
</evidence>
<dbReference type="PANTHER" id="PTHR45790">
    <property type="entry name" value="SIROHEME SYNTHASE-RELATED"/>
    <property type="match status" value="1"/>
</dbReference>
<dbReference type="NCBIfam" id="NF004790">
    <property type="entry name" value="PRK06136.1"/>
    <property type="match status" value="1"/>
</dbReference>
<sequence>MQPIGTHAFFLIESPLMTLGKVYLIGAGPGDIELLTLKAVRVLGLADVVLLDDLANPAILQFARPEAEIVRVGKRGGCQSTSQDFILSEMLERARSGQCVARVKGGDPMIFGRAGEEMQALQAAGIAVEIINGISAGMAGPASIGMPLTHRDHAHGVTFVTGHTLADDEPDWRVLAQSGMTLVIYMGMRKLADICEQLLSAGLAADTPAAIIQHATLPAQRQLLSQLGALPIAAEAAGLGSPAIVVIGAVAALSALPQSMETLQKEEA</sequence>
<evidence type="ECO:0000256" key="5">
    <source>
        <dbReference type="ARBA" id="ARBA00022691"/>
    </source>
</evidence>
<evidence type="ECO:0000313" key="9">
    <source>
        <dbReference type="EMBL" id="MEK8088639.1"/>
    </source>
</evidence>
<comment type="caution">
    <text evidence="9">The sequence shown here is derived from an EMBL/GenBank/DDBJ whole genome shotgun (WGS) entry which is preliminary data.</text>
</comment>
<dbReference type="NCBIfam" id="TIGR01469">
    <property type="entry name" value="cobA_cysG_Cterm"/>
    <property type="match status" value="1"/>
</dbReference>
<dbReference type="GO" id="GO:0004851">
    <property type="term" value="F:uroporphyrin-III C-methyltransferase activity"/>
    <property type="evidence" value="ECO:0007669"/>
    <property type="project" value="UniProtKB-EC"/>
</dbReference>
<keyword evidence="6" id="KW-0627">Porphyrin biosynthesis</keyword>
<keyword evidence="4 9" id="KW-0808">Transferase</keyword>
<accession>A0ABU9D507</accession>
<dbReference type="InterPro" id="IPR014777">
    <property type="entry name" value="4pyrrole_Mease_sub1"/>
</dbReference>
<evidence type="ECO:0000313" key="10">
    <source>
        <dbReference type="Proteomes" id="UP001446205"/>
    </source>
</evidence>
<dbReference type="InterPro" id="IPR050161">
    <property type="entry name" value="Siro_Cobalamin_biosynth"/>
</dbReference>
<reference evidence="9 10" key="1">
    <citation type="submission" date="2024-04" db="EMBL/GenBank/DDBJ databases">
        <authorList>
            <person name="Abashina T."/>
            <person name="Shaikin A."/>
        </authorList>
    </citation>
    <scope>NUCLEOTIDE SEQUENCE [LARGE SCALE GENOMIC DNA]</scope>
    <source>
        <strain evidence="9 10">AAFK</strain>
    </source>
</reference>
<name>A0ABU9D507_9PROT</name>
<gene>
    <name evidence="9" type="primary">cobA</name>
    <name evidence="9" type="ORF">WOB96_02565</name>
</gene>
<dbReference type="InterPro" id="IPR000878">
    <property type="entry name" value="4pyrrol_Mease"/>
</dbReference>
<comment type="similarity">
    <text evidence="1">Belongs to the precorrin methyltransferase family.</text>
</comment>
<evidence type="ECO:0000256" key="7">
    <source>
        <dbReference type="ARBA" id="ARBA00025705"/>
    </source>
</evidence>
<evidence type="ECO:0000256" key="3">
    <source>
        <dbReference type="ARBA" id="ARBA00022603"/>
    </source>
</evidence>
<dbReference type="EC" id="2.1.1.107" evidence="2"/>
<dbReference type="PROSITE" id="PS00839">
    <property type="entry name" value="SUMT_1"/>
    <property type="match status" value="1"/>
</dbReference>
<dbReference type="InterPro" id="IPR003043">
    <property type="entry name" value="Uropor_MeTrfase_CS"/>
</dbReference>
<comment type="pathway">
    <text evidence="7">Porphyrin-containing compound metabolism; siroheme biosynthesis; precorrin-2 from uroporphyrinogen III: step 1/1.</text>
</comment>
<dbReference type="Gene3D" id="3.30.950.10">
    <property type="entry name" value="Methyltransferase, Cobalt-precorrin-4 Transmethylase, Domain 2"/>
    <property type="match status" value="1"/>
</dbReference>
<dbReference type="Proteomes" id="UP001446205">
    <property type="component" value="Unassembled WGS sequence"/>
</dbReference>
<evidence type="ECO:0000259" key="8">
    <source>
        <dbReference type="Pfam" id="PF00590"/>
    </source>
</evidence>
<dbReference type="RefSeq" id="WP_341369705.1">
    <property type="nucleotide sequence ID" value="NZ_JBBPCO010000002.1"/>
</dbReference>
<organism evidence="9 10">
    <name type="scientific">Thermithiobacillus plumbiphilus</name>
    <dbReference type="NCBI Taxonomy" id="1729899"/>
    <lineage>
        <taxon>Bacteria</taxon>
        <taxon>Pseudomonadati</taxon>
        <taxon>Pseudomonadota</taxon>
        <taxon>Acidithiobacillia</taxon>
        <taxon>Acidithiobacillales</taxon>
        <taxon>Thermithiobacillaceae</taxon>
        <taxon>Thermithiobacillus</taxon>
    </lineage>
</organism>
<keyword evidence="10" id="KW-1185">Reference proteome</keyword>
<evidence type="ECO:0000256" key="2">
    <source>
        <dbReference type="ARBA" id="ARBA00012162"/>
    </source>
</evidence>
<keyword evidence="5" id="KW-0949">S-adenosyl-L-methionine</keyword>
<dbReference type="SUPFAM" id="SSF53790">
    <property type="entry name" value="Tetrapyrrole methylase"/>
    <property type="match status" value="1"/>
</dbReference>
<feature type="domain" description="Tetrapyrrole methylase" evidence="8">
    <location>
        <begin position="21"/>
        <end position="230"/>
    </location>
</feature>